<evidence type="ECO:0000256" key="3">
    <source>
        <dbReference type="ARBA" id="ARBA00022801"/>
    </source>
</evidence>
<evidence type="ECO:0000313" key="8">
    <source>
        <dbReference type="Proteomes" id="UP000000621"/>
    </source>
</evidence>
<keyword evidence="8" id="KW-1185">Reference proteome</keyword>
<gene>
    <name evidence="7" type="ORF">PREDATOR_15</name>
</gene>
<keyword evidence="2" id="KW-0479">Metal-binding</keyword>
<dbReference type="KEGG" id="vg:6450047"/>
<dbReference type="GO" id="GO:0046872">
    <property type="term" value="F:metal ion binding"/>
    <property type="evidence" value="ECO:0007669"/>
    <property type="project" value="UniProtKB-KW"/>
</dbReference>
<keyword evidence="1 7" id="KW-0645">Protease</keyword>
<evidence type="ECO:0000259" key="6">
    <source>
        <dbReference type="Pfam" id="PF14464"/>
    </source>
</evidence>
<evidence type="ECO:0000313" key="7">
    <source>
        <dbReference type="EMBL" id="ACF05112.1"/>
    </source>
</evidence>
<accession>B3VM42</accession>
<dbReference type="GO" id="GO:0006508">
    <property type="term" value="P:proteolysis"/>
    <property type="evidence" value="ECO:0007669"/>
    <property type="project" value="UniProtKB-KW"/>
</dbReference>
<organism evidence="7 8">
    <name type="scientific">Mycobacterium phage Predator</name>
    <dbReference type="NCBI Taxonomy" id="543153"/>
    <lineage>
        <taxon>Viruses</taxon>
        <taxon>Duplodnaviria</taxon>
        <taxon>Heunggongvirae</taxon>
        <taxon>Uroviricota</taxon>
        <taxon>Caudoviricetes</taxon>
        <taxon>Predatorvirus</taxon>
        <taxon>Predatorvirus predator</taxon>
    </lineage>
</organism>
<evidence type="ECO:0000256" key="5">
    <source>
        <dbReference type="ARBA" id="ARBA00023049"/>
    </source>
</evidence>
<name>B3VM42_9CAUD</name>
<sequence>MNRTVISPESPAHPASTDHAISLGGRKVERVWTPAFPLSKECREELILQCQGSPEEICGLISDKMEIFYIANIHEFPRENFYFDLGEFKIAAADIIGNGERIIGMFHTHPTGIPWPSPRDIVGWPNPALGWRYWIATRGDVIEWRLG</sequence>
<keyword evidence="5" id="KW-0482">Metalloprotease</keyword>
<dbReference type="GO" id="GO:0008237">
    <property type="term" value="F:metallopeptidase activity"/>
    <property type="evidence" value="ECO:0007669"/>
    <property type="project" value="UniProtKB-KW"/>
</dbReference>
<dbReference type="Pfam" id="PF14464">
    <property type="entry name" value="Prok-JAB"/>
    <property type="match status" value="1"/>
</dbReference>
<reference evidence="7 8" key="1">
    <citation type="submission" date="2008-05" db="EMBL/GenBank/DDBJ databases">
        <authorList>
            <person name="Weber R.J."/>
            <person name="Jacobs-Sera D."/>
            <person name="Houtz J."/>
            <person name="Hendrix R.W."/>
            <person name="Hatfull G.H."/>
        </authorList>
    </citation>
    <scope>NUCLEOTIDE SEQUENCE [LARGE SCALE GENOMIC DNA]</scope>
</reference>
<evidence type="ECO:0000256" key="2">
    <source>
        <dbReference type="ARBA" id="ARBA00022723"/>
    </source>
</evidence>
<evidence type="ECO:0000256" key="4">
    <source>
        <dbReference type="ARBA" id="ARBA00022833"/>
    </source>
</evidence>
<feature type="domain" description="JAB" evidence="6">
    <location>
        <begin position="49"/>
        <end position="146"/>
    </location>
</feature>
<dbReference type="SUPFAM" id="SSF102712">
    <property type="entry name" value="JAB1/MPN domain"/>
    <property type="match status" value="1"/>
</dbReference>
<dbReference type="Gene3D" id="3.40.140.10">
    <property type="entry name" value="Cytidine Deaminase, domain 2"/>
    <property type="match status" value="1"/>
</dbReference>
<proteinExistence type="predicted"/>
<keyword evidence="3" id="KW-0378">Hydrolase</keyword>
<dbReference type="EMBL" id="EU770222">
    <property type="protein sequence ID" value="ACF05112.1"/>
    <property type="molecule type" value="Genomic_DNA"/>
</dbReference>
<dbReference type="InterPro" id="IPR028090">
    <property type="entry name" value="JAB_dom_prok"/>
</dbReference>
<dbReference type="Proteomes" id="UP000000621">
    <property type="component" value="Segment"/>
</dbReference>
<keyword evidence="4" id="KW-0862">Zinc</keyword>
<protein>
    <submittedName>
        <fullName evidence="7">Metal protease</fullName>
    </submittedName>
</protein>
<evidence type="ECO:0000256" key="1">
    <source>
        <dbReference type="ARBA" id="ARBA00022670"/>
    </source>
</evidence>
<dbReference type="OrthoDB" id="22502at10239"/>
<dbReference type="RefSeq" id="YP_002003373.1">
    <property type="nucleotide sequence ID" value="NC_011039.1"/>
</dbReference>